<proteinExistence type="inferred from homology"/>
<evidence type="ECO:0000256" key="5">
    <source>
        <dbReference type="ARBA" id="ARBA00034808"/>
    </source>
</evidence>
<evidence type="ECO:0000313" key="8">
    <source>
        <dbReference type="Proteomes" id="UP000807769"/>
    </source>
</evidence>
<dbReference type="InterPro" id="IPR011545">
    <property type="entry name" value="DEAD/DEAH_box_helicase_dom"/>
</dbReference>
<dbReference type="RefSeq" id="XP_041187576.1">
    <property type="nucleotide sequence ID" value="XM_041331734.1"/>
</dbReference>
<dbReference type="GeneID" id="64625751"/>
<dbReference type="InterPro" id="IPR027417">
    <property type="entry name" value="P-loop_NTPase"/>
</dbReference>
<dbReference type="EMBL" id="JABBWG010000049">
    <property type="protein sequence ID" value="KAG1806000.1"/>
    <property type="molecule type" value="Genomic_DNA"/>
</dbReference>
<feature type="domain" description="DEAD/DEAH-box helicase" evidence="6">
    <location>
        <begin position="9"/>
        <end position="163"/>
    </location>
</feature>
<organism evidence="7 8">
    <name type="scientific">Suillus subaureus</name>
    <dbReference type="NCBI Taxonomy" id="48587"/>
    <lineage>
        <taxon>Eukaryota</taxon>
        <taxon>Fungi</taxon>
        <taxon>Dikarya</taxon>
        <taxon>Basidiomycota</taxon>
        <taxon>Agaricomycotina</taxon>
        <taxon>Agaricomycetes</taxon>
        <taxon>Agaricomycetidae</taxon>
        <taxon>Boletales</taxon>
        <taxon>Suillineae</taxon>
        <taxon>Suillaceae</taxon>
        <taxon>Suillus</taxon>
    </lineage>
</organism>
<keyword evidence="7" id="KW-0378">Hydrolase</keyword>
<dbReference type="GO" id="GO:0000724">
    <property type="term" value="P:double-strand break repair via homologous recombination"/>
    <property type="evidence" value="ECO:0007669"/>
    <property type="project" value="TreeGrafter"/>
</dbReference>
<reference evidence="7" key="1">
    <citation type="journal article" date="2020" name="New Phytol.">
        <title>Comparative genomics reveals dynamic genome evolution in host specialist ectomycorrhizal fungi.</title>
        <authorList>
            <person name="Lofgren L.A."/>
            <person name="Nguyen N.H."/>
            <person name="Vilgalys R."/>
            <person name="Ruytinx J."/>
            <person name="Liao H.L."/>
            <person name="Branco S."/>
            <person name="Kuo A."/>
            <person name="LaButti K."/>
            <person name="Lipzen A."/>
            <person name="Andreopoulos W."/>
            <person name="Pangilinan J."/>
            <person name="Riley R."/>
            <person name="Hundley H."/>
            <person name="Na H."/>
            <person name="Barry K."/>
            <person name="Grigoriev I.V."/>
            <person name="Stajich J.E."/>
            <person name="Kennedy P.G."/>
        </authorList>
    </citation>
    <scope>NUCLEOTIDE SEQUENCE</scope>
    <source>
        <strain evidence="7">MN1</strain>
    </source>
</reference>
<name>A0A9P7DXM1_9AGAM</name>
<accession>A0A9P7DXM1</accession>
<evidence type="ECO:0000256" key="4">
    <source>
        <dbReference type="ARBA" id="ARBA00034617"/>
    </source>
</evidence>
<sequence>FGVRPCLWQVKVAQALLKGDHDMLCTAGTGMGKTLGFWIPLLFQQGIQIVITPLNILSKQNAVSLAKAGIQAISISTKTATTANFTAIHALQAVPVSPEQIMKPNGEFEWLLKDDLFSSWIISIIIDETHCLTDWGEFWPEYKELGCLHYILPPAVPIMITSTPLTKHALSNAVCLLHMWADKLTTIWHSMD</sequence>
<dbReference type="PANTHER" id="PTHR13710:SF105">
    <property type="entry name" value="ATP-DEPENDENT DNA HELICASE Q1"/>
    <property type="match status" value="1"/>
</dbReference>
<evidence type="ECO:0000256" key="2">
    <source>
        <dbReference type="ARBA" id="ARBA00023125"/>
    </source>
</evidence>
<dbReference type="PANTHER" id="PTHR13710">
    <property type="entry name" value="DNA HELICASE RECQ FAMILY MEMBER"/>
    <property type="match status" value="1"/>
</dbReference>
<dbReference type="Gene3D" id="3.40.50.300">
    <property type="entry name" value="P-loop containing nucleotide triphosphate hydrolases"/>
    <property type="match status" value="1"/>
</dbReference>
<dbReference type="Proteomes" id="UP000807769">
    <property type="component" value="Unassembled WGS sequence"/>
</dbReference>
<dbReference type="GO" id="GO:0005737">
    <property type="term" value="C:cytoplasm"/>
    <property type="evidence" value="ECO:0007669"/>
    <property type="project" value="TreeGrafter"/>
</dbReference>
<gene>
    <name evidence="7" type="ORF">BJ212DRAFT_1283132</name>
</gene>
<dbReference type="GO" id="GO:0005694">
    <property type="term" value="C:chromosome"/>
    <property type="evidence" value="ECO:0007669"/>
    <property type="project" value="TreeGrafter"/>
</dbReference>
<dbReference type="SUPFAM" id="SSF52540">
    <property type="entry name" value="P-loop containing nucleoside triphosphate hydrolases"/>
    <property type="match status" value="1"/>
</dbReference>
<keyword evidence="3" id="KW-0413">Isomerase</keyword>
<dbReference type="GO" id="GO:0016787">
    <property type="term" value="F:hydrolase activity"/>
    <property type="evidence" value="ECO:0007669"/>
    <property type="project" value="UniProtKB-KW"/>
</dbReference>
<dbReference type="GO" id="GO:0009378">
    <property type="term" value="F:four-way junction helicase activity"/>
    <property type="evidence" value="ECO:0007669"/>
    <property type="project" value="TreeGrafter"/>
</dbReference>
<dbReference type="Pfam" id="PF00270">
    <property type="entry name" value="DEAD"/>
    <property type="match status" value="1"/>
</dbReference>
<feature type="non-terminal residue" evidence="7">
    <location>
        <position position="1"/>
    </location>
</feature>
<dbReference type="EC" id="5.6.2.4" evidence="5"/>
<keyword evidence="8" id="KW-1185">Reference proteome</keyword>
<dbReference type="GO" id="GO:0005524">
    <property type="term" value="F:ATP binding"/>
    <property type="evidence" value="ECO:0007669"/>
    <property type="project" value="InterPro"/>
</dbReference>
<comment type="caution">
    <text evidence="7">The sequence shown here is derived from an EMBL/GenBank/DDBJ whole genome shotgun (WGS) entry which is preliminary data.</text>
</comment>
<evidence type="ECO:0000256" key="1">
    <source>
        <dbReference type="ARBA" id="ARBA00005446"/>
    </source>
</evidence>
<evidence type="ECO:0000313" key="7">
    <source>
        <dbReference type="EMBL" id="KAG1806000.1"/>
    </source>
</evidence>
<protein>
    <recommendedName>
        <fullName evidence="5">DNA 3'-5' helicase</fullName>
        <ecNumber evidence="5">5.6.2.4</ecNumber>
    </recommendedName>
</protein>
<evidence type="ECO:0000256" key="3">
    <source>
        <dbReference type="ARBA" id="ARBA00023235"/>
    </source>
</evidence>
<comment type="catalytic activity">
    <reaction evidence="4">
        <text>Couples ATP hydrolysis with the unwinding of duplex DNA by translocating in the 3'-5' direction.</text>
        <dbReference type="EC" id="5.6.2.4"/>
    </reaction>
</comment>
<comment type="similarity">
    <text evidence="1">Belongs to the helicase family. RecQ subfamily.</text>
</comment>
<keyword evidence="2" id="KW-0238">DNA-binding</keyword>
<dbReference type="AlphaFoldDB" id="A0A9P7DXM1"/>
<dbReference type="OrthoDB" id="10261556at2759"/>
<dbReference type="GO" id="GO:0043138">
    <property type="term" value="F:3'-5' DNA helicase activity"/>
    <property type="evidence" value="ECO:0007669"/>
    <property type="project" value="UniProtKB-EC"/>
</dbReference>
<evidence type="ECO:0000259" key="6">
    <source>
        <dbReference type="Pfam" id="PF00270"/>
    </source>
</evidence>
<dbReference type="GO" id="GO:0003677">
    <property type="term" value="F:DNA binding"/>
    <property type="evidence" value="ECO:0007669"/>
    <property type="project" value="UniProtKB-KW"/>
</dbReference>